<dbReference type="CDD" id="cd03825">
    <property type="entry name" value="GT4_WcaC-like"/>
    <property type="match status" value="1"/>
</dbReference>
<feature type="domain" description="Glycosyl transferase family 1" evidence="1">
    <location>
        <begin position="226"/>
        <end position="379"/>
    </location>
</feature>
<sequence>MKILQVNGYESPGRRFSGLSITPLLKKYGIESRHLIWDKDTQNPEILTFEGSIARKINRVINKIERITSLQSVLHLNVSQMIKMPVFKEADLIHLHIISSGYFSISDLSKITKLKPTVWTLHDPWAMTGHCIHPFDCKRWMTGCGNCPDLTSHMPLARDNTRFLFNYKRAAYKISNFDIIVASKWMQDMVNNSPMFENKLVHLVPFGLDINFFSAATCPNARRLFDIPEDTLVICFRVEQNEFKGVPYIIQALERIKSKQPICLLTLSNGGALLQQFADRFQLVNLGWTNDEELVREALVAADIFLMPSVAEAFGMMAVEAMACGKPVIVFEGTSLPDVTFAPDVGLAVPMGDGEALYLALQHLIDNPDECKRRGQKGRMMAELHYGDETQAKKLADIYNMVVAK</sequence>
<reference evidence="2" key="1">
    <citation type="submission" date="2024-01" db="EMBL/GenBank/DDBJ databases">
        <title>Sequencing the genomes of a sandfly, Sergentomyia squamirostris, and its two endosymbionts.</title>
        <authorList>
            <person name="Itokawa K."/>
            <person name="Sanjoba C."/>
        </authorList>
    </citation>
    <scope>NUCLEOTIDE SEQUENCE</scope>
    <source>
        <strain evidence="2">RiSSQ</strain>
    </source>
</reference>
<organism evidence="2">
    <name type="scientific">Candidatus Tisiphia endosymbiont of Sergentomyia squamirostris</name>
    <dbReference type="NCBI Taxonomy" id="3113639"/>
    <lineage>
        <taxon>Bacteria</taxon>
        <taxon>Pseudomonadati</taxon>
        <taxon>Pseudomonadota</taxon>
        <taxon>Alphaproteobacteria</taxon>
        <taxon>Rickettsiales</taxon>
        <taxon>Rickettsiaceae</taxon>
        <taxon>Rickettsieae</taxon>
        <taxon>Candidatus Tisiphia</taxon>
    </lineage>
</organism>
<accession>A0AAT9G950</accession>
<dbReference type="PANTHER" id="PTHR12526">
    <property type="entry name" value="GLYCOSYLTRANSFERASE"/>
    <property type="match status" value="1"/>
</dbReference>
<dbReference type="InterPro" id="IPR001296">
    <property type="entry name" value="Glyco_trans_1"/>
</dbReference>
<dbReference type="GO" id="GO:0016757">
    <property type="term" value="F:glycosyltransferase activity"/>
    <property type="evidence" value="ECO:0007669"/>
    <property type="project" value="InterPro"/>
</dbReference>
<name>A0AAT9G950_9RICK</name>
<protein>
    <submittedName>
        <fullName evidence="2">Glycosyltransferase family 4 protein</fullName>
    </submittedName>
</protein>
<evidence type="ECO:0000259" key="1">
    <source>
        <dbReference type="Pfam" id="PF00534"/>
    </source>
</evidence>
<gene>
    <name evidence="2" type="ORF">DMENIID0002_09760</name>
</gene>
<dbReference type="Gene3D" id="3.40.50.2000">
    <property type="entry name" value="Glycogen Phosphorylase B"/>
    <property type="match status" value="2"/>
</dbReference>
<dbReference type="SUPFAM" id="SSF53756">
    <property type="entry name" value="UDP-Glycosyltransferase/glycogen phosphorylase"/>
    <property type="match status" value="1"/>
</dbReference>
<dbReference type="Pfam" id="PF00534">
    <property type="entry name" value="Glycos_transf_1"/>
    <property type="match status" value="1"/>
</dbReference>
<dbReference type="EMBL" id="AP029170">
    <property type="protein sequence ID" value="BFD46330.1"/>
    <property type="molecule type" value="Genomic_DNA"/>
</dbReference>
<proteinExistence type="predicted"/>
<dbReference type="AlphaFoldDB" id="A0AAT9G950"/>
<evidence type="ECO:0000313" key="2">
    <source>
        <dbReference type="EMBL" id="BFD46330.1"/>
    </source>
</evidence>